<feature type="region of interest" description="Disordered" evidence="1">
    <location>
        <begin position="1"/>
        <end position="49"/>
    </location>
</feature>
<evidence type="ECO:0008006" key="5">
    <source>
        <dbReference type="Google" id="ProtNLM"/>
    </source>
</evidence>
<accession>A0ABP6TQX2</accession>
<comment type="caution">
    <text evidence="3">The sequence shown here is derived from an EMBL/GenBank/DDBJ whole genome shotgun (WGS) entry which is preliminary data.</text>
</comment>
<keyword evidence="2" id="KW-1133">Transmembrane helix</keyword>
<name>A0ABP6TQX2_9ACTN</name>
<dbReference type="EMBL" id="BAAAXF010000027">
    <property type="protein sequence ID" value="GAA3496939.1"/>
    <property type="molecule type" value="Genomic_DNA"/>
</dbReference>
<feature type="region of interest" description="Disordered" evidence="1">
    <location>
        <begin position="83"/>
        <end position="103"/>
    </location>
</feature>
<proteinExistence type="predicted"/>
<protein>
    <recommendedName>
        <fullName evidence="5">DUF2613 family protein</fullName>
    </recommendedName>
</protein>
<reference evidence="4" key="1">
    <citation type="journal article" date="2019" name="Int. J. Syst. Evol. Microbiol.">
        <title>The Global Catalogue of Microorganisms (GCM) 10K type strain sequencing project: providing services to taxonomists for standard genome sequencing and annotation.</title>
        <authorList>
            <consortium name="The Broad Institute Genomics Platform"/>
            <consortium name="The Broad Institute Genome Sequencing Center for Infectious Disease"/>
            <person name="Wu L."/>
            <person name="Ma J."/>
        </authorList>
    </citation>
    <scope>NUCLEOTIDE SEQUENCE [LARGE SCALE GENOMIC DNA]</scope>
    <source>
        <strain evidence="4">JCM 4816</strain>
    </source>
</reference>
<keyword evidence="4" id="KW-1185">Reference proteome</keyword>
<evidence type="ECO:0000256" key="2">
    <source>
        <dbReference type="SAM" id="Phobius"/>
    </source>
</evidence>
<feature type="compositionally biased region" description="Gly residues" evidence="1">
    <location>
        <begin position="30"/>
        <end position="42"/>
    </location>
</feature>
<sequence length="103" mass="10519">MEECARDVWAGNRRPPLDGVSTPCRHWGTTDGGGRSRCGGGEPPDREADPAMSRLFAAALTVALAAALAVGAALGVVALLEATPDQPNTPLITHERAGGSFGP</sequence>
<evidence type="ECO:0000313" key="3">
    <source>
        <dbReference type="EMBL" id="GAA3496939.1"/>
    </source>
</evidence>
<organism evidence="3 4">
    <name type="scientific">Streptomyces prasinosporus</name>
    <dbReference type="NCBI Taxonomy" id="68256"/>
    <lineage>
        <taxon>Bacteria</taxon>
        <taxon>Bacillati</taxon>
        <taxon>Actinomycetota</taxon>
        <taxon>Actinomycetes</taxon>
        <taxon>Kitasatosporales</taxon>
        <taxon>Streptomycetaceae</taxon>
        <taxon>Streptomyces</taxon>
        <taxon>Streptomyces albogriseolus group</taxon>
    </lineage>
</organism>
<feature type="transmembrane region" description="Helical" evidence="2">
    <location>
        <begin position="55"/>
        <end position="80"/>
    </location>
</feature>
<evidence type="ECO:0000313" key="4">
    <source>
        <dbReference type="Proteomes" id="UP001501455"/>
    </source>
</evidence>
<evidence type="ECO:0000256" key="1">
    <source>
        <dbReference type="SAM" id="MobiDB-lite"/>
    </source>
</evidence>
<keyword evidence="2" id="KW-0812">Transmembrane</keyword>
<keyword evidence="2" id="KW-0472">Membrane</keyword>
<dbReference type="Proteomes" id="UP001501455">
    <property type="component" value="Unassembled WGS sequence"/>
</dbReference>
<gene>
    <name evidence="3" type="ORF">GCM10019016_040400</name>
</gene>